<comment type="caution">
    <text evidence="7">The sequence shown here is derived from an EMBL/GenBank/DDBJ whole genome shotgun (WGS) entry which is preliminary data.</text>
</comment>
<comment type="function">
    <text evidence="6">Bidirectionally degrades single-stranded DNA into large acid-insoluble oligonucleotides, which are then degraded further into small acid-soluble oligonucleotides.</text>
</comment>
<dbReference type="EC" id="3.1.11.6" evidence="6"/>
<dbReference type="AlphaFoldDB" id="A0A917G280"/>
<keyword evidence="2 6" id="KW-0963">Cytoplasm</keyword>
<dbReference type="InterPro" id="IPR003761">
    <property type="entry name" value="Exonuc_VII_S"/>
</dbReference>
<dbReference type="HAMAP" id="MF_00337">
    <property type="entry name" value="Exonuc_7_S"/>
    <property type="match status" value="1"/>
</dbReference>
<dbReference type="Pfam" id="PF02609">
    <property type="entry name" value="Exonuc_VII_S"/>
    <property type="match status" value="1"/>
</dbReference>
<comment type="subunit">
    <text evidence="6">Heterooligomer composed of large and small subunits.</text>
</comment>
<dbReference type="Gene3D" id="1.10.287.1040">
    <property type="entry name" value="Exonuclease VII, small subunit"/>
    <property type="match status" value="1"/>
</dbReference>
<dbReference type="GO" id="GO:0005829">
    <property type="term" value="C:cytosol"/>
    <property type="evidence" value="ECO:0007669"/>
    <property type="project" value="TreeGrafter"/>
</dbReference>
<dbReference type="SUPFAM" id="SSF116842">
    <property type="entry name" value="XseB-like"/>
    <property type="match status" value="1"/>
</dbReference>
<dbReference type="GO" id="GO:0008855">
    <property type="term" value="F:exodeoxyribonuclease VII activity"/>
    <property type="evidence" value="ECO:0007669"/>
    <property type="project" value="UniProtKB-UniRule"/>
</dbReference>
<reference evidence="7" key="1">
    <citation type="journal article" date="2014" name="Int. J. Syst. Evol. Microbiol.">
        <title>Complete genome sequence of Corynebacterium casei LMG S-19264T (=DSM 44701T), isolated from a smear-ripened cheese.</title>
        <authorList>
            <consortium name="US DOE Joint Genome Institute (JGI-PGF)"/>
            <person name="Walter F."/>
            <person name="Albersmeier A."/>
            <person name="Kalinowski J."/>
            <person name="Ruckert C."/>
        </authorList>
    </citation>
    <scope>NUCLEOTIDE SEQUENCE</scope>
    <source>
        <strain evidence="7">CGMCC 1.15760</strain>
    </source>
</reference>
<name>A0A917G280_9BACI</name>
<organism evidence="7 8">
    <name type="scientific">Lysinibacillus alkalisoli</name>
    <dbReference type="NCBI Taxonomy" id="1911548"/>
    <lineage>
        <taxon>Bacteria</taxon>
        <taxon>Bacillati</taxon>
        <taxon>Bacillota</taxon>
        <taxon>Bacilli</taxon>
        <taxon>Bacillales</taxon>
        <taxon>Bacillaceae</taxon>
        <taxon>Lysinibacillus</taxon>
    </lineage>
</organism>
<dbReference type="NCBIfam" id="TIGR01280">
    <property type="entry name" value="xseB"/>
    <property type="match status" value="1"/>
</dbReference>
<comment type="subcellular location">
    <subcellularLocation>
        <location evidence="6">Cytoplasm</location>
    </subcellularLocation>
</comment>
<keyword evidence="5 6" id="KW-0269">Exonuclease</keyword>
<reference evidence="7" key="2">
    <citation type="submission" date="2020-09" db="EMBL/GenBank/DDBJ databases">
        <authorList>
            <person name="Sun Q."/>
            <person name="Zhou Y."/>
        </authorList>
    </citation>
    <scope>NUCLEOTIDE SEQUENCE</scope>
    <source>
        <strain evidence="7">CGMCC 1.15760</strain>
    </source>
</reference>
<proteinExistence type="inferred from homology"/>
<evidence type="ECO:0000256" key="4">
    <source>
        <dbReference type="ARBA" id="ARBA00022801"/>
    </source>
</evidence>
<dbReference type="RefSeq" id="WP_188614003.1">
    <property type="nucleotide sequence ID" value="NZ_BMJT01000003.1"/>
</dbReference>
<dbReference type="GO" id="GO:0009318">
    <property type="term" value="C:exodeoxyribonuclease VII complex"/>
    <property type="evidence" value="ECO:0007669"/>
    <property type="project" value="UniProtKB-UniRule"/>
</dbReference>
<comment type="similarity">
    <text evidence="1 6">Belongs to the XseB family.</text>
</comment>
<dbReference type="InterPro" id="IPR037004">
    <property type="entry name" value="Exonuc_VII_ssu_sf"/>
</dbReference>
<comment type="catalytic activity">
    <reaction evidence="6">
        <text>Exonucleolytic cleavage in either 5'- to 3'- or 3'- to 5'-direction to yield nucleoside 5'-phosphates.</text>
        <dbReference type="EC" id="3.1.11.6"/>
    </reaction>
</comment>
<evidence type="ECO:0000256" key="1">
    <source>
        <dbReference type="ARBA" id="ARBA00009998"/>
    </source>
</evidence>
<evidence type="ECO:0000313" key="7">
    <source>
        <dbReference type="EMBL" id="GGG18167.1"/>
    </source>
</evidence>
<dbReference type="EMBL" id="BMJT01000003">
    <property type="protein sequence ID" value="GGG18167.1"/>
    <property type="molecule type" value="Genomic_DNA"/>
</dbReference>
<protein>
    <recommendedName>
        <fullName evidence="6">Exodeoxyribonuclease 7 small subunit</fullName>
        <ecNumber evidence="6">3.1.11.6</ecNumber>
    </recommendedName>
    <alternativeName>
        <fullName evidence="6">Exodeoxyribonuclease VII small subunit</fullName>
        <shortName evidence="6">Exonuclease VII small subunit</shortName>
    </alternativeName>
</protein>
<gene>
    <name evidence="6" type="primary">xseB</name>
    <name evidence="7" type="ORF">GCM10007425_10780</name>
</gene>
<sequence length="73" mass="8005">MTTSLTFSEAIEALEKVVAQLESGEATLEEAVDLYTQGMKLSKICQEKLQVAEKKIASIIDENGNEQPFVEGE</sequence>
<evidence type="ECO:0000313" key="8">
    <source>
        <dbReference type="Proteomes" id="UP000616608"/>
    </source>
</evidence>
<keyword evidence="4 6" id="KW-0378">Hydrolase</keyword>
<evidence type="ECO:0000256" key="2">
    <source>
        <dbReference type="ARBA" id="ARBA00022490"/>
    </source>
</evidence>
<dbReference type="GO" id="GO:0006308">
    <property type="term" value="P:DNA catabolic process"/>
    <property type="evidence" value="ECO:0007669"/>
    <property type="project" value="UniProtKB-UniRule"/>
</dbReference>
<dbReference type="PANTHER" id="PTHR34137:SF1">
    <property type="entry name" value="EXODEOXYRIBONUCLEASE 7 SMALL SUBUNIT"/>
    <property type="match status" value="1"/>
</dbReference>
<evidence type="ECO:0000256" key="6">
    <source>
        <dbReference type="HAMAP-Rule" id="MF_00337"/>
    </source>
</evidence>
<dbReference type="PANTHER" id="PTHR34137">
    <property type="entry name" value="EXODEOXYRIBONUCLEASE 7 SMALL SUBUNIT"/>
    <property type="match status" value="1"/>
</dbReference>
<keyword evidence="3 6" id="KW-0540">Nuclease</keyword>
<evidence type="ECO:0000256" key="5">
    <source>
        <dbReference type="ARBA" id="ARBA00022839"/>
    </source>
</evidence>
<evidence type="ECO:0000256" key="3">
    <source>
        <dbReference type="ARBA" id="ARBA00022722"/>
    </source>
</evidence>
<accession>A0A917G280</accession>
<dbReference type="Proteomes" id="UP000616608">
    <property type="component" value="Unassembled WGS sequence"/>
</dbReference>
<dbReference type="PIRSF" id="PIRSF006488">
    <property type="entry name" value="Exonuc_VII_S"/>
    <property type="match status" value="1"/>
</dbReference>
<keyword evidence="8" id="KW-1185">Reference proteome</keyword>